<keyword evidence="1" id="KW-0812">Transmembrane</keyword>
<keyword evidence="1" id="KW-0472">Membrane</keyword>
<accession>A0A3L6DMP5</accession>
<name>A0A3L6DMP5_MAIZE</name>
<organism evidence="3">
    <name type="scientific">Zea mays</name>
    <name type="common">Maize</name>
    <dbReference type="NCBI Taxonomy" id="4577"/>
    <lineage>
        <taxon>Eukaryota</taxon>
        <taxon>Viridiplantae</taxon>
        <taxon>Streptophyta</taxon>
        <taxon>Embryophyta</taxon>
        <taxon>Tracheophyta</taxon>
        <taxon>Spermatophyta</taxon>
        <taxon>Magnoliopsida</taxon>
        <taxon>Liliopsida</taxon>
        <taxon>Poales</taxon>
        <taxon>Poaceae</taxon>
        <taxon>PACMAD clade</taxon>
        <taxon>Panicoideae</taxon>
        <taxon>Andropogonodae</taxon>
        <taxon>Andropogoneae</taxon>
        <taxon>Tripsacinae</taxon>
        <taxon>Zea</taxon>
    </lineage>
</organism>
<dbReference type="FunFam" id="3.40.50.620:FF:000206">
    <property type="entry name" value="Universal stress protein family protein"/>
    <property type="match status" value="1"/>
</dbReference>
<comment type="caution">
    <text evidence="3">The sequence shown here is derived from an EMBL/GenBank/DDBJ whole genome shotgun (WGS) entry which is preliminary data.</text>
</comment>
<dbReference type="PRINTS" id="PR01438">
    <property type="entry name" value="UNVRSLSTRESS"/>
</dbReference>
<sequence>MTKNVCTEKEMGQGQGSKYAGIIVTATCTSVASVLWLWHQSNRQEATSTTAIRSPYSDPHEVKNLYEERKEPGREELEEMASAEGERWVGLATDFSQGSREALQWAATNLLRAGDHLLLLHVIKEPDYEQSEAILWESTGSPLIPLSEFSDPIIAKKYGAKPDMETLDLLNTTATQKEIMVVVKVLWGDLREKLCQVIHDTPLSCLVIGSRGLGKLKRVLLGSVSDYVVNNATCPVTVVKSSSTEG</sequence>
<gene>
    <name evidence="3" type="ORF">Zm00014a_011080</name>
</gene>
<proteinExistence type="predicted"/>
<dbReference type="Gene3D" id="3.40.50.620">
    <property type="entry name" value="HUPs"/>
    <property type="match status" value="1"/>
</dbReference>
<dbReference type="Pfam" id="PF00582">
    <property type="entry name" value="Usp"/>
    <property type="match status" value="1"/>
</dbReference>
<evidence type="ECO:0000313" key="3">
    <source>
        <dbReference type="EMBL" id="PWZ09875.1"/>
    </source>
</evidence>
<keyword evidence="1" id="KW-1133">Transmembrane helix</keyword>
<dbReference type="PANTHER" id="PTHR46100:SF4">
    <property type="entry name" value="USPA DOMAIN-CONTAINING PROTEIN"/>
    <property type="match status" value="1"/>
</dbReference>
<evidence type="ECO:0000259" key="2">
    <source>
        <dbReference type="Pfam" id="PF00582"/>
    </source>
</evidence>
<protein>
    <recommendedName>
        <fullName evidence="2">UspA domain-containing protein</fullName>
    </recommendedName>
</protein>
<feature type="transmembrane region" description="Helical" evidence="1">
    <location>
        <begin position="19"/>
        <end position="38"/>
    </location>
</feature>
<dbReference type="Proteomes" id="UP000251960">
    <property type="component" value="Chromosome 8"/>
</dbReference>
<reference evidence="3" key="1">
    <citation type="journal article" date="2018" name="Nat. Genet.">
        <title>Extensive intraspecific gene order and gene structural variations between Mo17 and other maize genomes.</title>
        <authorList>
            <person name="Sun S."/>
            <person name="Zhou Y."/>
            <person name="Chen J."/>
            <person name="Shi J."/>
            <person name="Zhao H."/>
            <person name="Zhao H."/>
            <person name="Song W."/>
            <person name="Zhang M."/>
            <person name="Cui Y."/>
            <person name="Dong X."/>
            <person name="Liu H."/>
            <person name="Ma X."/>
            <person name="Jiao Y."/>
            <person name="Wang B."/>
            <person name="Wei X."/>
            <person name="Stein J.C."/>
            <person name="Glaubitz J.C."/>
            <person name="Lu F."/>
            <person name="Yu G."/>
            <person name="Liang C."/>
            <person name="Fengler K."/>
            <person name="Li B."/>
            <person name="Rafalski A."/>
            <person name="Schnable P.S."/>
            <person name="Ware D.H."/>
            <person name="Buckler E.S."/>
            <person name="Lai J."/>
        </authorList>
    </citation>
    <scope>NUCLEOTIDE SEQUENCE [LARGE SCALE GENOMIC DNA]</scope>
    <source>
        <tissue evidence="3">Seedling</tissue>
    </source>
</reference>
<dbReference type="InterPro" id="IPR006015">
    <property type="entry name" value="Universal_stress_UspA"/>
</dbReference>
<dbReference type="InterPro" id="IPR014729">
    <property type="entry name" value="Rossmann-like_a/b/a_fold"/>
</dbReference>
<dbReference type="ExpressionAtlas" id="A0A3L6DMP5">
    <property type="expression patterns" value="baseline and differential"/>
</dbReference>
<dbReference type="InterPro" id="IPR006016">
    <property type="entry name" value="UspA"/>
</dbReference>
<feature type="domain" description="UspA" evidence="2">
    <location>
        <begin position="90"/>
        <end position="240"/>
    </location>
</feature>
<dbReference type="PANTHER" id="PTHR46100">
    <property type="entry name" value="IMP2'P"/>
    <property type="match status" value="1"/>
</dbReference>
<dbReference type="SUPFAM" id="SSF52402">
    <property type="entry name" value="Adenine nucleotide alpha hydrolases-like"/>
    <property type="match status" value="1"/>
</dbReference>
<dbReference type="EMBL" id="NCVQ01000009">
    <property type="protein sequence ID" value="PWZ09875.1"/>
    <property type="molecule type" value="Genomic_DNA"/>
</dbReference>
<dbReference type="CDD" id="cd23659">
    <property type="entry name" value="USP_At3g01520-like"/>
    <property type="match status" value="1"/>
</dbReference>
<evidence type="ECO:0000256" key="1">
    <source>
        <dbReference type="SAM" id="Phobius"/>
    </source>
</evidence>
<dbReference type="AlphaFoldDB" id="A0A3L6DMP5"/>